<feature type="domain" description="Multidrug resistance protein MdtA-like barrel-sandwich hybrid" evidence="5">
    <location>
        <begin position="81"/>
        <end position="219"/>
    </location>
</feature>
<evidence type="ECO:0000259" key="5">
    <source>
        <dbReference type="Pfam" id="PF25917"/>
    </source>
</evidence>
<dbReference type="PANTHER" id="PTHR30158:SF10">
    <property type="entry name" value="CATION EFFLUX PUMP"/>
    <property type="match status" value="1"/>
</dbReference>
<evidence type="ECO:0000259" key="7">
    <source>
        <dbReference type="Pfam" id="PF25967"/>
    </source>
</evidence>
<sequence>MPMYAMKYYWKTYTTLTLLTIALALGMGGAVFHYLTQAYASKTDQAPEHMPTPTVDVVTLQPQSVRTWREFSSRLRAVDYVEVRPQVGGTITQVLFEEGAIVHKGDPLFVIDPRPFEAEFASARAELESARSRATMAKQELSRAQGLVKKNAISQSRFDAATNDYKVAIASINAAKARITRATLDLEYAHIKAPVTGRISRAEITEGNVIEAGPNAPVLATIVSVDRLYAEFDVDEQTYVSTRRQATGDTMPVQLTLTSDQSVIYEGIIHSFDNQLDTTSGTIRARAIFSNTDGVLVPGMFATVQMGSPTEQSMLLINDRAVRTDQDKKYVYVVTPENTVAYREVKLGRAIEGKRMVHSGLEAGDQVLVNSLQRVRPDMEVQPIELSNSITPKFES</sequence>
<evidence type="ECO:0000256" key="2">
    <source>
        <dbReference type="ARBA" id="ARBA00009477"/>
    </source>
</evidence>
<dbReference type="Gene3D" id="1.10.287.470">
    <property type="entry name" value="Helix hairpin bin"/>
    <property type="match status" value="1"/>
</dbReference>
<feature type="coiled-coil region" evidence="3">
    <location>
        <begin position="120"/>
        <end position="147"/>
    </location>
</feature>
<evidence type="ECO:0000259" key="4">
    <source>
        <dbReference type="Pfam" id="PF25876"/>
    </source>
</evidence>
<dbReference type="Pfam" id="PF25944">
    <property type="entry name" value="Beta-barrel_RND"/>
    <property type="match status" value="1"/>
</dbReference>
<comment type="subcellular location">
    <subcellularLocation>
        <location evidence="1">Cell envelope</location>
    </subcellularLocation>
</comment>
<dbReference type="Gene3D" id="2.40.30.170">
    <property type="match status" value="1"/>
</dbReference>
<dbReference type="SUPFAM" id="SSF111369">
    <property type="entry name" value="HlyD-like secretion proteins"/>
    <property type="match status" value="1"/>
</dbReference>
<feature type="domain" description="Multidrug resistance protein MdtA-like alpha-helical hairpin" evidence="4">
    <location>
        <begin position="121"/>
        <end position="189"/>
    </location>
</feature>
<comment type="similarity">
    <text evidence="2">Belongs to the membrane fusion protein (MFP) (TC 8.A.1) family.</text>
</comment>
<evidence type="ECO:0000256" key="3">
    <source>
        <dbReference type="SAM" id="Coils"/>
    </source>
</evidence>
<feature type="domain" description="Multidrug resistance protein MdtA-like C-terminal permuted SH3" evidence="7">
    <location>
        <begin position="321"/>
        <end position="374"/>
    </location>
</feature>
<dbReference type="InterPro" id="IPR058625">
    <property type="entry name" value="MdtA-like_BSH"/>
</dbReference>
<dbReference type="InterPro" id="IPR058627">
    <property type="entry name" value="MdtA-like_C"/>
</dbReference>
<dbReference type="InterPro" id="IPR058626">
    <property type="entry name" value="MdtA-like_b-barrel"/>
</dbReference>
<comment type="caution">
    <text evidence="8">The sequence shown here is derived from an EMBL/GenBank/DDBJ whole genome shotgun (WGS) entry which is preliminary data.</text>
</comment>
<dbReference type="Pfam" id="PF25876">
    <property type="entry name" value="HH_MFP_RND"/>
    <property type="match status" value="1"/>
</dbReference>
<organism evidence="8 9">
    <name type="scientific">Candidatus Nitronereus thalassa</name>
    <dbReference type="NCBI Taxonomy" id="3020898"/>
    <lineage>
        <taxon>Bacteria</taxon>
        <taxon>Pseudomonadati</taxon>
        <taxon>Nitrospirota</taxon>
        <taxon>Nitrospiria</taxon>
        <taxon>Nitrospirales</taxon>
        <taxon>Nitrospiraceae</taxon>
        <taxon>Candidatus Nitronereus</taxon>
    </lineage>
</organism>
<dbReference type="InterPro" id="IPR058624">
    <property type="entry name" value="MdtA-like_HH"/>
</dbReference>
<keyword evidence="9" id="KW-1185">Reference proteome</keyword>
<dbReference type="Pfam" id="PF25967">
    <property type="entry name" value="RND-MFP_C"/>
    <property type="match status" value="1"/>
</dbReference>
<evidence type="ECO:0000313" key="9">
    <source>
        <dbReference type="Proteomes" id="UP001250932"/>
    </source>
</evidence>
<evidence type="ECO:0000313" key="8">
    <source>
        <dbReference type="EMBL" id="MDT7044282.1"/>
    </source>
</evidence>
<dbReference type="EMBL" id="JAQOUE010000002">
    <property type="protein sequence ID" value="MDT7044282.1"/>
    <property type="molecule type" value="Genomic_DNA"/>
</dbReference>
<dbReference type="Gene3D" id="2.40.420.20">
    <property type="match status" value="1"/>
</dbReference>
<dbReference type="PANTHER" id="PTHR30158">
    <property type="entry name" value="ACRA/E-RELATED COMPONENT OF DRUG EFFLUX TRANSPORTER"/>
    <property type="match status" value="1"/>
</dbReference>
<dbReference type="Proteomes" id="UP001250932">
    <property type="component" value="Unassembled WGS sequence"/>
</dbReference>
<reference evidence="8 9" key="1">
    <citation type="journal article" date="2023" name="ISME J.">
        <title>Cultivation and genomic characterization of novel and ubiquitous marine nitrite-oxidizing bacteria from the Nitrospirales.</title>
        <authorList>
            <person name="Mueller A.J."/>
            <person name="Daebeler A."/>
            <person name="Herbold C.W."/>
            <person name="Kirkegaard R.H."/>
            <person name="Daims H."/>
        </authorList>
    </citation>
    <scope>NUCLEOTIDE SEQUENCE [LARGE SCALE GENOMIC DNA]</scope>
    <source>
        <strain evidence="8 9">EB</strain>
    </source>
</reference>
<name>A0ABU3KDK2_9BACT</name>
<dbReference type="Gene3D" id="2.40.50.100">
    <property type="match status" value="1"/>
</dbReference>
<dbReference type="InterPro" id="IPR006143">
    <property type="entry name" value="RND_pump_MFP"/>
</dbReference>
<dbReference type="Pfam" id="PF25917">
    <property type="entry name" value="BSH_RND"/>
    <property type="match status" value="1"/>
</dbReference>
<keyword evidence="3" id="KW-0175">Coiled coil</keyword>
<evidence type="ECO:0000256" key="1">
    <source>
        <dbReference type="ARBA" id="ARBA00004196"/>
    </source>
</evidence>
<evidence type="ECO:0000259" key="6">
    <source>
        <dbReference type="Pfam" id="PF25944"/>
    </source>
</evidence>
<accession>A0ABU3KDK2</accession>
<gene>
    <name evidence="8" type="ORF">PPG34_18170</name>
</gene>
<feature type="domain" description="Multidrug resistance protein MdtA-like beta-barrel" evidence="6">
    <location>
        <begin position="243"/>
        <end position="306"/>
    </location>
</feature>
<dbReference type="RefSeq" id="WP_313834867.1">
    <property type="nucleotide sequence ID" value="NZ_JAQOUE010000002.1"/>
</dbReference>
<protein>
    <submittedName>
        <fullName evidence="8">Efflux RND transporter periplasmic adaptor subunit</fullName>
    </submittedName>
</protein>
<dbReference type="NCBIfam" id="TIGR01730">
    <property type="entry name" value="RND_mfp"/>
    <property type="match status" value="1"/>
</dbReference>
<proteinExistence type="inferred from homology"/>